<dbReference type="PRINTS" id="PR00958">
    <property type="entry name" value="HOMSERKINASE"/>
</dbReference>
<feature type="domain" description="GHMP kinase C-terminal" evidence="15">
    <location>
        <begin position="197"/>
        <end position="270"/>
    </location>
</feature>
<keyword evidence="9 13" id="KW-0418">Kinase</keyword>
<organism evidence="16 17">
    <name type="scientific">Tissierella carlieri</name>
    <dbReference type="NCBI Taxonomy" id="689904"/>
    <lineage>
        <taxon>Bacteria</taxon>
        <taxon>Bacillati</taxon>
        <taxon>Bacillota</taxon>
        <taxon>Tissierellia</taxon>
        <taxon>Tissierellales</taxon>
        <taxon>Tissierellaceae</taxon>
        <taxon>Tissierella</taxon>
    </lineage>
</organism>
<evidence type="ECO:0000256" key="6">
    <source>
        <dbReference type="ARBA" id="ARBA00022679"/>
    </source>
</evidence>
<comment type="function">
    <text evidence="12 13">Catalyzes the ATP-dependent phosphorylation of L-homoserine to L-homoserine phosphate.</text>
</comment>
<evidence type="ECO:0000256" key="13">
    <source>
        <dbReference type="HAMAP-Rule" id="MF_00384"/>
    </source>
</evidence>
<evidence type="ECO:0000256" key="10">
    <source>
        <dbReference type="ARBA" id="ARBA00022840"/>
    </source>
</evidence>
<evidence type="ECO:0000256" key="11">
    <source>
        <dbReference type="ARBA" id="ARBA00049375"/>
    </source>
</evidence>
<dbReference type="RefSeq" id="WP_256310690.1">
    <property type="nucleotide sequence ID" value="NZ_JANGAC010000003.1"/>
</dbReference>
<dbReference type="InterPro" id="IPR006204">
    <property type="entry name" value="GHMP_kinase_N_dom"/>
</dbReference>
<dbReference type="Proteomes" id="UP001524478">
    <property type="component" value="Unassembled WGS sequence"/>
</dbReference>
<comment type="subcellular location">
    <subcellularLocation>
        <location evidence="13">Cytoplasm</location>
    </subcellularLocation>
</comment>
<sequence length="293" mass="32215">MIKVKVPGTSANIGPGFDALGLALNIYNSFIFEEIDKGLEISGCNKAFANKNNLVYKSMLRIFDKIGYSPKGIRIDMSTDIPISRGLGSSASCILGGVIGANHLAGEHLSKEEILELATEIEGHPDNIAPALFGGFVVSVMENKRVIYNNIHIPKGIKFIALIPDFTLSTKEARAVLPSTISYKDAIYNVGRVSLLLSALSNGRFDLLKYAVNDTLHEQYRGKLIPDYFNIVNKCREAGCLGVFLSGAGPTLMTIIDNNDNKFKDKINEFIDDTWDIREFELDLGGVSIQRMY</sequence>
<keyword evidence="17" id="KW-1185">Reference proteome</keyword>
<dbReference type="PROSITE" id="PS00627">
    <property type="entry name" value="GHMP_KINASES_ATP"/>
    <property type="match status" value="1"/>
</dbReference>
<proteinExistence type="inferred from homology"/>
<dbReference type="SUPFAM" id="SSF55060">
    <property type="entry name" value="GHMP Kinase, C-terminal domain"/>
    <property type="match status" value="1"/>
</dbReference>
<keyword evidence="6 13" id="KW-0808">Transferase</keyword>
<dbReference type="EC" id="2.7.1.39" evidence="3 13"/>
<dbReference type="InterPro" id="IPR006203">
    <property type="entry name" value="GHMP_knse_ATP-bd_CS"/>
</dbReference>
<evidence type="ECO:0000256" key="7">
    <source>
        <dbReference type="ARBA" id="ARBA00022697"/>
    </source>
</evidence>
<dbReference type="NCBIfam" id="TIGR00191">
    <property type="entry name" value="thrB"/>
    <property type="match status" value="1"/>
</dbReference>
<keyword evidence="10 13" id="KW-0067">ATP-binding</keyword>
<evidence type="ECO:0000256" key="3">
    <source>
        <dbReference type="ARBA" id="ARBA00012078"/>
    </source>
</evidence>
<keyword evidence="8 13" id="KW-0547">Nucleotide-binding</keyword>
<dbReference type="InterPro" id="IPR020568">
    <property type="entry name" value="Ribosomal_Su5_D2-typ_SF"/>
</dbReference>
<evidence type="ECO:0000256" key="2">
    <source>
        <dbReference type="ARBA" id="ARBA00007370"/>
    </source>
</evidence>
<evidence type="ECO:0000256" key="8">
    <source>
        <dbReference type="ARBA" id="ARBA00022741"/>
    </source>
</evidence>
<dbReference type="InterPro" id="IPR000870">
    <property type="entry name" value="Homoserine_kinase"/>
</dbReference>
<dbReference type="PANTHER" id="PTHR20861">
    <property type="entry name" value="HOMOSERINE/4-DIPHOSPHOCYTIDYL-2-C-METHYL-D-ERYTHRITOL KINASE"/>
    <property type="match status" value="1"/>
</dbReference>
<comment type="catalytic activity">
    <reaction evidence="11 13">
        <text>L-homoserine + ATP = O-phospho-L-homoserine + ADP + H(+)</text>
        <dbReference type="Rhea" id="RHEA:13985"/>
        <dbReference type="ChEBI" id="CHEBI:15378"/>
        <dbReference type="ChEBI" id="CHEBI:30616"/>
        <dbReference type="ChEBI" id="CHEBI:57476"/>
        <dbReference type="ChEBI" id="CHEBI:57590"/>
        <dbReference type="ChEBI" id="CHEBI:456216"/>
        <dbReference type="EC" id="2.7.1.39"/>
    </reaction>
</comment>
<evidence type="ECO:0000256" key="1">
    <source>
        <dbReference type="ARBA" id="ARBA00005015"/>
    </source>
</evidence>
<comment type="pathway">
    <text evidence="1 13">Amino-acid biosynthesis; L-threonine biosynthesis; L-threonine from L-aspartate: step 4/5.</text>
</comment>
<name>A0ABT1S7J7_9FIRM</name>
<evidence type="ECO:0000256" key="4">
    <source>
        <dbReference type="ARBA" id="ARBA00017858"/>
    </source>
</evidence>
<dbReference type="GO" id="GO:0004413">
    <property type="term" value="F:homoserine kinase activity"/>
    <property type="evidence" value="ECO:0007669"/>
    <property type="project" value="UniProtKB-EC"/>
</dbReference>
<reference evidence="16 17" key="1">
    <citation type="submission" date="2022-06" db="EMBL/GenBank/DDBJ databases">
        <title>Isolation of gut microbiota from human fecal samples.</title>
        <authorList>
            <person name="Pamer E.G."/>
            <person name="Barat B."/>
            <person name="Waligurski E."/>
            <person name="Medina S."/>
            <person name="Paddock L."/>
            <person name="Mostad J."/>
        </authorList>
    </citation>
    <scope>NUCLEOTIDE SEQUENCE [LARGE SCALE GENOMIC DNA]</scope>
    <source>
        <strain evidence="16 17">DFI.7.95</strain>
    </source>
</reference>
<dbReference type="InterPro" id="IPR036554">
    <property type="entry name" value="GHMP_kinase_C_sf"/>
</dbReference>
<dbReference type="InterPro" id="IPR014721">
    <property type="entry name" value="Ribsml_uS5_D2-typ_fold_subgr"/>
</dbReference>
<dbReference type="InterPro" id="IPR013750">
    <property type="entry name" value="GHMP_kinase_C_dom"/>
</dbReference>
<keyword evidence="7 13" id="KW-0791">Threonine biosynthesis</keyword>
<dbReference type="SUPFAM" id="SSF54211">
    <property type="entry name" value="Ribosomal protein S5 domain 2-like"/>
    <property type="match status" value="1"/>
</dbReference>
<dbReference type="Pfam" id="PF08544">
    <property type="entry name" value="GHMP_kinases_C"/>
    <property type="match status" value="1"/>
</dbReference>
<keyword evidence="13" id="KW-0963">Cytoplasm</keyword>
<evidence type="ECO:0000313" key="16">
    <source>
        <dbReference type="EMBL" id="MCQ4922441.1"/>
    </source>
</evidence>
<evidence type="ECO:0000256" key="5">
    <source>
        <dbReference type="ARBA" id="ARBA00022605"/>
    </source>
</evidence>
<evidence type="ECO:0000256" key="9">
    <source>
        <dbReference type="ARBA" id="ARBA00022777"/>
    </source>
</evidence>
<comment type="caution">
    <text evidence="16">The sequence shown here is derived from an EMBL/GenBank/DDBJ whole genome shotgun (WGS) entry which is preliminary data.</text>
</comment>
<dbReference type="PANTHER" id="PTHR20861:SF1">
    <property type="entry name" value="HOMOSERINE KINASE"/>
    <property type="match status" value="1"/>
</dbReference>
<feature type="binding site" evidence="13">
    <location>
        <begin position="82"/>
        <end position="92"/>
    </location>
    <ligand>
        <name>ATP</name>
        <dbReference type="ChEBI" id="CHEBI:30616"/>
    </ligand>
</feature>
<evidence type="ECO:0000259" key="15">
    <source>
        <dbReference type="Pfam" id="PF08544"/>
    </source>
</evidence>
<dbReference type="Gene3D" id="3.30.230.10">
    <property type="match status" value="1"/>
</dbReference>
<evidence type="ECO:0000256" key="12">
    <source>
        <dbReference type="ARBA" id="ARBA00049954"/>
    </source>
</evidence>
<dbReference type="EMBL" id="JANGAC010000003">
    <property type="protein sequence ID" value="MCQ4922441.1"/>
    <property type="molecule type" value="Genomic_DNA"/>
</dbReference>
<evidence type="ECO:0000313" key="17">
    <source>
        <dbReference type="Proteomes" id="UP001524478"/>
    </source>
</evidence>
<dbReference type="HAMAP" id="MF_00384">
    <property type="entry name" value="Homoser_kinase"/>
    <property type="match status" value="1"/>
</dbReference>
<dbReference type="Pfam" id="PF00288">
    <property type="entry name" value="GHMP_kinases_N"/>
    <property type="match status" value="1"/>
</dbReference>
<comment type="similarity">
    <text evidence="2 13">Belongs to the GHMP kinase family. Homoserine kinase subfamily.</text>
</comment>
<gene>
    <name evidence="13 16" type="primary">thrB</name>
    <name evidence="16" type="ORF">NE686_05040</name>
</gene>
<dbReference type="PIRSF" id="PIRSF000676">
    <property type="entry name" value="Homoser_kin"/>
    <property type="match status" value="1"/>
</dbReference>
<feature type="domain" description="GHMP kinase N-terminal" evidence="14">
    <location>
        <begin position="53"/>
        <end position="135"/>
    </location>
</feature>
<dbReference type="Gene3D" id="3.30.70.890">
    <property type="entry name" value="GHMP kinase, C-terminal domain"/>
    <property type="match status" value="1"/>
</dbReference>
<accession>A0ABT1S7J7</accession>
<keyword evidence="5 13" id="KW-0028">Amino-acid biosynthesis</keyword>
<evidence type="ECO:0000259" key="14">
    <source>
        <dbReference type="Pfam" id="PF00288"/>
    </source>
</evidence>
<protein>
    <recommendedName>
        <fullName evidence="4 13">Homoserine kinase</fullName>
        <shortName evidence="13">HK</shortName>
        <shortName evidence="13">HSK</shortName>
        <ecNumber evidence="3 13">2.7.1.39</ecNumber>
    </recommendedName>
</protein>